<proteinExistence type="predicted"/>
<sequence length="413" mass="46585">MLAVSTYLTDEKIREQFPESQKIHISASINEQNNIDVARIAGQGFAEILHFKSIISRIMAHVSYQPGLSSVYTELFNFSGNEIYIEAFPQLATWTFHDASLSFSKSTVIGVYREEKCMLNPDPELQLKNDDHLIIIAEDDNISHPTMDIPQFDFGNQSFSLEPFRQPSSDNLLILGDSSLLLQILKELDHFLAKGSIVTLAGNCKNGIDHDCITKYEFDNIVTECVKLEIADRTNLENLLSRGIEHVLILSDSSLPPEQADARTLMLLLQMRDWKQKSGRQFSITSEMVDVRNQKLAQVTNVNDFVISNHITGLIMTQVSENRNLAPIFAELLDSEGSEIYLKPARNYVEINTPIKLHTLTHLVSLRNEVFLGYKKVKKNDSGSIITDITVNPNKNVGIVFMEDDWLIVLAKG</sequence>
<dbReference type="GO" id="GO:0006813">
    <property type="term" value="P:potassium ion transport"/>
    <property type="evidence" value="ECO:0007669"/>
    <property type="project" value="InterPro"/>
</dbReference>
<keyword evidence="6" id="KW-0472">Membrane</keyword>
<protein>
    <recommendedName>
        <fullName evidence="7">CASTOR/POLLUX/SYM8 ion channel conserved domain-containing protein</fullName>
    </recommendedName>
</protein>
<dbReference type="InterPro" id="IPR010420">
    <property type="entry name" value="CASTOR/POLLUX/SYM8_dom"/>
</dbReference>
<comment type="subcellular location">
    <subcellularLocation>
        <location evidence="1">Endomembrane system</location>
        <topology evidence="1">Multi-pass membrane protein</topology>
    </subcellularLocation>
</comment>
<dbReference type="AlphaFoldDB" id="V7I8P1"/>
<dbReference type="SUPFAM" id="SSF116726">
    <property type="entry name" value="TrkA C-terminal domain-like"/>
    <property type="match status" value="1"/>
</dbReference>
<dbReference type="InterPro" id="IPR036721">
    <property type="entry name" value="RCK_C_sf"/>
</dbReference>
<dbReference type="PANTHER" id="PTHR31563">
    <property type="entry name" value="ION CHANNEL POLLUX-RELATED"/>
    <property type="match status" value="1"/>
</dbReference>
<keyword evidence="3" id="KW-0812">Transmembrane</keyword>
<evidence type="ECO:0000256" key="4">
    <source>
        <dbReference type="ARBA" id="ARBA00022989"/>
    </source>
</evidence>
<dbReference type="Proteomes" id="UP000017747">
    <property type="component" value="Unassembled WGS sequence"/>
</dbReference>
<organism evidence="8 9">
    <name type="scientific">Youngiibacter fragilis 232.1</name>
    <dbReference type="NCBI Taxonomy" id="994573"/>
    <lineage>
        <taxon>Bacteria</taxon>
        <taxon>Bacillati</taxon>
        <taxon>Bacillota</taxon>
        <taxon>Clostridia</taxon>
        <taxon>Eubacteriales</taxon>
        <taxon>Clostridiaceae</taxon>
        <taxon>Youngiibacter</taxon>
    </lineage>
</organism>
<evidence type="ECO:0000256" key="1">
    <source>
        <dbReference type="ARBA" id="ARBA00004127"/>
    </source>
</evidence>
<evidence type="ECO:0000256" key="5">
    <source>
        <dbReference type="ARBA" id="ARBA00023065"/>
    </source>
</evidence>
<accession>V7I8P1</accession>
<dbReference type="eggNOG" id="COG1226">
    <property type="taxonomic scope" value="Bacteria"/>
</dbReference>
<dbReference type="PANTHER" id="PTHR31563:SF10">
    <property type="entry name" value="ION CHANNEL POLLUX-RELATED"/>
    <property type="match status" value="1"/>
</dbReference>
<dbReference type="EMBL" id="AXUN02000088">
    <property type="protein sequence ID" value="ETA81604.1"/>
    <property type="molecule type" value="Genomic_DNA"/>
</dbReference>
<dbReference type="STRING" id="994573.T472_0205500"/>
<evidence type="ECO:0000256" key="3">
    <source>
        <dbReference type="ARBA" id="ARBA00022692"/>
    </source>
</evidence>
<evidence type="ECO:0000313" key="8">
    <source>
        <dbReference type="EMBL" id="ETA81604.1"/>
    </source>
</evidence>
<dbReference type="Gene3D" id="3.30.70.1450">
    <property type="entry name" value="Regulator of K+ conductance, C-terminal domain"/>
    <property type="match status" value="1"/>
</dbReference>
<evidence type="ECO:0000313" key="9">
    <source>
        <dbReference type="Proteomes" id="UP000017747"/>
    </source>
</evidence>
<evidence type="ECO:0000256" key="6">
    <source>
        <dbReference type="ARBA" id="ARBA00023136"/>
    </source>
</evidence>
<dbReference type="GO" id="GO:0012505">
    <property type="term" value="C:endomembrane system"/>
    <property type="evidence" value="ECO:0007669"/>
    <property type="project" value="UniProtKB-SubCell"/>
</dbReference>
<feature type="domain" description="CASTOR/POLLUX/SYM8 ion channel conserved" evidence="7">
    <location>
        <begin position="53"/>
        <end position="148"/>
    </location>
</feature>
<gene>
    <name evidence="8" type="ORF">T472_0205500</name>
</gene>
<keyword evidence="2" id="KW-0813">Transport</keyword>
<comment type="caution">
    <text evidence="8">The sequence shown here is derived from an EMBL/GenBank/DDBJ whole genome shotgun (WGS) entry which is preliminary data.</text>
</comment>
<dbReference type="Pfam" id="PF06241">
    <property type="entry name" value="Castor_Poll_mid"/>
    <property type="match status" value="1"/>
</dbReference>
<keyword evidence="5" id="KW-0406">Ion transport</keyword>
<dbReference type="InterPro" id="IPR044849">
    <property type="entry name" value="CASTOR/POLLUX/SYM8-like"/>
</dbReference>
<keyword evidence="9" id="KW-1185">Reference proteome</keyword>
<evidence type="ECO:0000256" key="2">
    <source>
        <dbReference type="ARBA" id="ARBA00022448"/>
    </source>
</evidence>
<reference evidence="8 9" key="1">
    <citation type="journal article" date="2014" name="Genome Announc.">
        <title>Genome Sequence of Youngiibacter fragilis, the Type Strain of the Genus Youngiibacter.</title>
        <authorList>
            <person name="Wawrik C.B."/>
            <person name="Callaghan A.V."/>
            <person name="Stamps B.W."/>
            <person name="Wawrik B."/>
        </authorList>
    </citation>
    <scope>NUCLEOTIDE SEQUENCE [LARGE SCALE GENOMIC DNA]</scope>
    <source>
        <strain evidence="8 9">232.1</strain>
    </source>
</reference>
<evidence type="ECO:0000259" key="7">
    <source>
        <dbReference type="Pfam" id="PF06241"/>
    </source>
</evidence>
<name>V7I8P1_9CLOT</name>
<keyword evidence="4" id="KW-1133">Transmembrane helix</keyword>